<feature type="transmembrane region" description="Helical" evidence="7">
    <location>
        <begin position="252"/>
        <end position="277"/>
    </location>
</feature>
<keyword evidence="6 7" id="KW-0472">Membrane</keyword>
<protein>
    <recommendedName>
        <fullName evidence="7 8">Phospho-N-acetylmuramoyl-pentapeptide-transferase</fullName>
        <ecNumber evidence="7 8">2.7.8.13</ecNumber>
    </recommendedName>
    <alternativeName>
        <fullName evidence="7">UDP-MurNAc-pentapeptide phosphotransferase</fullName>
    </alternativeName>
</protein>
<proteinExistence type="inferred from homology"/>
<dbReference type="Pfam" id="PF00953">
    <property type="entry name" value="Glycos_transf_4"/>
    <property type="match status" value="1"/>
</dbReference>
<keyword evidence="7" id="KW-0460">Magnesium</keyword>
<comment type="caution">
    <text evidence="9">The sequence shown here is derived from an EMBL/GenBank/DDBJ whole genome shotgun (WGS) entry which is preliminary data.</text>
</comment>
<comment type="cofactor">
    <cofactor evidence="7">
        <name>Mg(2+)</name>
        <dbReference type="ChEBI" id="CHEBI:18420"/>
    </cofactor>
</comment>
<feature type="transmembrane region" description="Helical" evidence="7">
    <location>
        <begin position="50"/>
        <end position="74"/>
    </location>
</feature>
<dbReference type="Proteomes" id="UP001057481">
    <property type="component" value="Unassembled WGS sequence"/>
</dbReference>
<feature type="transmembrane region" description="Helical" evidence="7">
    <location>
        <begin position="6"/>
        <end position="29"/>
    </location>
</feature>
<sequence>MNALGVIFWPVILAFALTFMFMPFLIAYFRAKKEGQMIKMVGPNWHSKKSGTPTMGGSLFIITIIVTAVVMSLLTKNFSIQIVAILLTFLIYGLIGTFDDSIKIFHHQNEGFKAWQKATCQIIGGVIFYLLLLLSQFHFTLNLGFATLSLGLLYLPFLIFWMVGWSNAVNLTDGLDGLVAGVSIISYLTFAILALNRQMFDIALFDFAVVGAVLAFFWYNKKPAKIFMGDTGSLALGAGLALNSIILHHELLLLLIAIIPMFETLSVILQVFSFHFFKRRIFKMSPVHHHFEMIGWSEWKVDGVFWLVTLIGCGLSLLIGLK</sequence>
<feature type="transmembrane region" description="Helical" evidence="7">
    <location>
        <begin position="143"/>
        <end position="163"/>
    </location>
</feature>
<keyword evidence="4 7" id="KW-0812">Transmembrane</keyword>
<comment type="function">
    <text evidence="7">Catalyzes the initial step of the lipid cycle reactions in the biosynthesis of the cell wall peptidoglycan: transfers peptidoglycan precursor phospho-MurNAc-pentapeptide from UDP-MurNAc-pentapeptide onto the lipid carrier undecaprenyl phosphate, yielding undecaprenyl-pyrophosphoryl-MurNAc-pentapeptide, known as lipid I.</text>
</comment>
<dbReference type="EC" id="2.7.8.13" evidence="7 8"/>
<dbReference type="PANTHER" id="PTHR22926">
    <property type="entry name" value="PHOSPHO-N-ACETYLMURAMOYL-PENTAPEPTIDE-TRANSFERASE"/>
    <property type="match status" value="1"/>
</dbReference>
<evidence type="ECO:0000256" key="4">
    <source>
        <dbReference type="ARBA" id="ARBA00022692"/>
    </source>
</evidence>
<feature type="transmembrane region" description="Helical" evidence="7">
    <location>
        <begin position="118"/>
        <end position="137"/>
    </location>
</feature>
<comment type="subcellular location">
    <subcellularLocation>
        <location evidence="7">Cell membrane</location>
        <topology evidence="7">Multi-pass membrane protein</topology>
    </subcellularLocation>
    <subcellularLocation>
        <location evidence="1">Membrane</location>
        <topology evidence="1">Multi-pass membrane protein</topology>
    </subcellularLocation>
</comment>
<keyword evidence="7" id="KW-0573">Peptidoglycan synthesis</keyword>
<feature type="transmembrane region" description="Helical" evidence="7">
    <location>
        <begin position="202"/>
        <end position="219"/>
    </location>
</feature>
<feature type="transmembrane region" description="Helical" evidence="7">
    <location>
        <begin position="80"/>
        <end position="98"/>
    </location>
</feature>
<keyword evidence="7" id="KW-0131">Cell cycle</keyword>
<comment type="pathway">
    <text evidence="7">Cell wall biogenesis; peptidoglycan biosynthesis.</text>
</comment>
<dbReference type="RefSeq" id="WP_205143917.1">
    <property type="nucleotide sequence ID" value="NZ_JAFBDN010000014.1"/>
</dbReference>
<keyword evidence="3 7" id="KW-0808">Transferase</keyword>
<dbReference type="CDD" id="cd06852">
    <property type="entry name" value="GT_MraY"/>
    <property type="match status" value="1"/>
</dbReference>
<keyword evidence="7" id="KW-1003">Cell membrane</keyword>
<accession>A0ABT0VN99</accession>
<dbReference type="NCBIfam" id="TIGR00445">
    <property type="entry name" value="mraY"/>
    <property type="match status" value="1"/>
</dbReference>
<evidence type="ECO:0000256" key="8">
    <source>
        <dbReference type="NCBIfam" id="TIGR00445"/>
    </source>
</evidence>
<keyword evidence="7" id="KW-0132">Cell division</keyword>
<dbReference type="InterPro" id="IPR018480">
    <property type="entry name" value="PNAcMuramoyl-5peptid_Trfase_CS"/>
</dbReference>
<evidence type="ECO:0000256" key="3">
    <source>
        <dbReference type="ARBA" id="ARBA00022679"/>
    </source>
</evidence>
<feature type="transmembrane region" description="Helical" evidence="7">
    <location>
        <begin position="303"/>
        <end position="321"/>
    </location>
</feature>
<evidence type="ECO:0000256" key="2">
    <source>
        <dbReference type="ARBA" id="ARBA00005583"/>
    </source>
</evidence>
<dbReference type="HAMAP" id="MF_00038">
    <property type="entry name" value="MraY"/>
    <property type="match status" value="1"/>
</dbReference>
<evidence type="ECO:0000313" key="10">
    <source>
        <dbReference type="Proteomes" id="UP001057481"/>
    </source>
</evidence>
<keyword evidence="7" id="KW-0133">Cell shape</keyword>
<evidence type="ECO:0000256" key="7">
    <source>
        <dbReference type="HAMAP-Rule" id="MF_00038"/>
    </source>
</evidence>
<evidence type="ECO:0000256" key="6">
    <source>
        <dbReference type="ARBA" id="ARBA00023136"/>
    </source>
</evidence>
<dbReference type="PANTHER" id="PTHR22926:SF5">
    <property type="entry name" value="PHOSPHO-N-ACETYLMURAMOYL-PENTAPEPTIDE-TRANSFERASE HOMOLOG"/>
    <property type="match status" value="1"/>
</dbReference>
<gene>
    <name evidence="7" type="primary">mraY</name>
    <name evidence="9" type="ORF">KAK10_08870</name>
</gene>
<dbReference type="InterPro" id="IPR003524">
    <property type="entry name" value="PNAcMuramoyl-5peptid_Trfase"/>
</dbReference>
<keyword evidence="7" id="KW-0479">Metal-binding</keyword>
<evidence type="ECO:0000256" key="1">
    <source>
        <dbReference type="ARBA" id="ARBA00004141"/>
    </source>
</evidence>
<keyword evidence="10" id="KW-1185">Reference proteome</keyword>
<evidence type="ECO:0000256" key="5">
    <source>
        <dbReference type="ARBA" id="ARBA00022989"/>
    </source>
</evidence>
<keyword evidence="7" id="KW-0961">Cell wall biogenesis/degradation</keyword>
<comment type="similarity">
    <text evidence="2 7">Belongs to the glycosyltransferase 4 family. MraY subfamily.</text>
</comment>
<reference evidence="9" key="1">
    <citation type="submission" date="2021-04" db="EMBL/GenBank/DDBJ databases">
        <title>Taxonomic assessment of Weissella genus.</title>
        <authorList>
            <person name="Fanelli F."/>
            <person name="Chieffi D."/>
            <person name="Dell'Aquila A."/>
            <person name="Gyu-Sung C."/>
            <person name="Franz C.M.A.P."/>
            <person name="Fusco V."/>
        </authorList>
    </citation>
    <scope>NUCLEOTIDE SEQUENCE</scope>
    <source>
        <strain evidence="9">LMG 25373</strain>
    </source>
</reference>
<evidence type="ECO:0000313" key="9">
    <source>
        <dbReference type="EMBL" id="MCM2438010.1"/>
    </source>
</evidence>
<dbReference type="InterPro" id="IPR000715">
    <property type="entry name" value="Glycosyl_transferase_4"/>
</dbReference>
<dbReference type="EMBL" id="JAGMVS010000074">
    <property type="protein sequence ID" value="MCM2438010.1"/>
    <property type="molecule type" value="Genomic_DNA"/>
</dbReference>
<comment type="catalytic activity">
    <reaction evidence="7">
        <text>UDP-N-acetyl-alpha-D-muramoyl-L-alanyl-gamma-D-glutamyl-L-lysyl-D-alanyl-D-alanine + di-trans,octa-cis-undecaprenyl phosphate = Mur2Ac(oyl-L-Ala-gamma-D-Glu-L-Lys-D-Ala-D-Ala)-di-trans,octa-cis-undecaprenyl diphosphate + UMP</text>
        <dbReference type="Rhea" id="RHEA:21920"/>
        <dbReference type="ChEBI" id="CHEBI:57865"/>
        <dbReference type="ChEBI" id="CHEBI:60032"/>
        <dbReference type="ChEBI" id="CHEBI:60392"/>
        <dbReference type="ChEBI" id="CHEBI:70758"/>
        <dbReference type="EC" id="2.7.8.13"/>
    </reaction>
</comment>
<dbReference type="PROSITE" id="PS01347">
    <property type="entry name" value="MRAY_1"/>
    <property type="match status" value="1"/>
</dbReference>
<dbReference type="PROSITE" id="PS01348">
    <property type="entry name" value="MRAY_2"/>
    <property type="match status" value="1"/>
</dbReference>
<dbReference type="GO" id="GO:0016740">
    <property type="term" value="F:transferase activity"/>
    <property type="evidence" value="ECO:0007669"/>
    <property type="project" value="UniProtKB-KW"/>
</dbReference>
<name>A0ABT0VN99_9LACO</name>
<feature type="transmembrane region" description="Helical" evidence="7">
    <location>
        <begin position="175"/>
        <end position="196"/>
    </location>
</feature>
<keyword evidence="5 7" id="KW-1133">Transmembrane helix</keyword>
<organism evidence="9 10">
    <name type="scientific">Periweissella beninensis</name>
    <dbReference type="NCBI Taxonomy" id="504936"/>
    <lineage>
        <taxon>Bacteria</taxon>
        <taxon>Bacillati</taxon>
        <taxon>Bacillota</taxon>
        <taxon>Bacilli</taxon>
        <taxon>Lactobacillales</taxon>
        <taxon>Lactobacillaceae</taxon>
        <taxon>Periweissella</taxon>
    </lineage>
</organism>